<keyword evidence="2" id="KW-1185">Reference proteome</keyword>
<name>A0ACB9KAP0_9ASTR</name>
<sequence length="110" mass="12497">MPFVQRNLITIYDAIGTLADAVGDELNQRPFPLFGVLCIHMAQVDTIPSTIIHKNGLYQTQTLALAQWAFLSVQFKCGKGLFFISREMDILKSRRYKLLVQFSTNQGMNK</sequence>
<protein>
    <submittedName>
        <fullName evidence="1">Uncharacterized protein</fullName>
    </submittedName>
</protein>
<reference evidence="1 2" key="2">
    <citation type="journal article" date="2022" name="Mol. Ecol. Resour.">
        <title>The genomes of chicory, endive, great burdock and yacon provide insights into Asteraceae paleo-polyploidization history and plant inulin production.</title>
        <authorList>
            <person name="Fan W."/>
            <person name="Wang S."/>
            <person name="Wang H."/>
            <person name="Wang A."/>
            <person name="Jiang F."/>
            <person name="Liu H."/>
            <person name="Zhao H."/>
            <person name="Xu D."/>
            <person name="Zhang Y."/>
        </authorList>
    </citation>
    <scope>NUCLEOTIDE SEQUENCE [LARGE SCALE GENOMIC DNA]</scope>
    <source>
        <strain evidence="2">cv. Yunnan</strain>
        <tissue evidence="1">Leaves</tissue>
    </source>
</reference>
<dbReference type="EMBL" id="CM042018">
    <property type="protein sequence ID" value="KAI3829309.1"/>
    <property type="molecule type" value="Genomic_DNA"/>
</dbReference>
<proteinExistence type="predicted"/>
<reference evidence="2" key="1">
    <citation type="journal article" date="2022" name="Mol. Ecol. Resour.">
        <title>The genomes of chicory, endive, great burdock and yacon provide insights into Asteraceae palaeo-polyploidization history and plant inulin production.</title>
        <authorList>
            <person name="Fan W."/>
            <person name="Wang S."/>
            <person name="Wang H."/>
            <person name="Wang A."/>
            <person name="Jiang F."/>
            <person name="Liu H."/>
            <person name="Zhao H."/>
            <person name="Xu D."/>
            <person name="Zhang Y."/>
        </authorList>
    </citation>
    <scope>NUCLEOTIDE SEQUENCE [LARGE SCALE GENOMIC DNA]</scope>
    <source>
        <strain evidence="2">cv. Yunnan</strain>
    </source>
</reference>
<organism evidence="1 2">
    <name type="scientific">Smallanthus sonchifolius</name>
    <dbReference type="NCBI Taxonomy" id="185202"/>
    <lineage>
        <taxon>Eukaryota</taxon>
        <taxon>Viridiplantae</taxon>
        <taxon>Streptophyta</taxon>
        <taxon>Embryophyta</taxon>
        <taxon>Tracheophyta</taxon>
        <taxon>Spermatophyta</taxon>
        <taxon>Magnoliopsida</taxon>
        <taxon>eudicotyledons</taxon>
        <taxon>Gunneridae</taxon>
        <taxon>Pentapetalae</taxon>
        <taxon>asterids</taxon>
        <taxon>campanulids</taxon>
        <taxon>Asterales</taxon>
        <taxon>Asteraceae</taxon>
        <taxon>Asteroideae</taxon>
        <taxon>Heliantheae alliance</taxon>
        <taxon>Millerieae</taxon>
        <taxon>Smallanthus</taxon>
    </lineage>
</organism>
<evidence type="ECO:0000313" key="2">
    <source>
        <dbReference type="Proteomes" id="UP001056120"/>
    </source>
</evidence>
<gene>
    <name evidence="1" type="ORF">L1987_03429</name>
</gene>
<evidence type="ECO:0000313" key="1">
    <source>
        <dbReference type="EMBL" id="KAI3829309.1"/>
    </source>
</evidence>
<comment type="caution">
    <text evidence="1">The sequence shown here is derived from an EMBL/GenBank/DDBJ whole genome shotgun (WGS) entry which is preliminary data.</text>
</comment>
<dbReference type="Proteomes" id="UP001056120">
    <property type="component" value="Linkage Group LG01"/>
</dbReference>
<accession>A0ACB9KAP0</accession>